<dbReference type="AlphaFoldDB" id="A0A067S3C7"/>
<proteinExistence type="predicted"/>
<evidence type="ECO:0000313" key="2">
    <source>
        <dbReference type="Proteomes" id="UP000027222"/>
    </source>
</evidence>
<dbReference type="EMBL" id="KL142454">
    <property type="protein sequence ID" value="KDR65345.1"/>
    <property type="molecule type" value="Genomic_DNA"/>
</dbReference>
<sequence length="313" mass="35056">MGLTPSRPHEEQQFMLPDDFLVGACRNLDIRTLTNIAGVNHRLRVIIKIIILARAYGPMAKIIDYKNIPTFMAMLTSTRSVVGGSIAQAVITPSILALHPATNLNVFVPAGSLTEWEIYLDNIGFIYSSESRGIDANSRRSMTFYFHNRGKGSKDAVVVCEAKGSSCLTPILAAQYTCNINFFTADHIYCVFPHFTPQLKTLHVNRKPLDIQETAELNVILERGVSILTEVQEKALCNGNILCRSMVRVTGTKPLRLTSLWAGDKIGILSWGREKEEFLHSKRVQFWLGGACACFNCINNPYQNEEEEEEEEE</sequence>
<accession>A0A067S3C7</accession>
<organism evidence="1 2">
    <name type="scientific">Galerina marginata (strain CBS 339.88)</name>
    <dbReference type="NCBI Taxonomy" id="685588"/>
    <lineage>
        <taxon>Eukaryota</taxon>
        <taxon>Fungi</taxon>
        <taxon>Dikarya</taxon>
        <taxon>Basidiomycota</taxon>
        <taxon>Agaricomycotina</taxon>
        <taxon>Agaricomycetes</taxon>
        <taxon>Agaricomycetidae</taxon>
        <taxon>Agaricales</taxon>
        <taxon>Agaricineae</taxon>
        <taxon>Strophariaceae</taxon>
        <taxon>Galerina</taxon>
    </lineage>
</organism>
<gene>
    <name evidence="1" type="ORF">GALMADRAFT_217588</name>
</gene>
<dbReference type="OrthoDB" id="3069827at2759"/>
<dbReference type="HOGENOM" id="CLU_082782_0_0_1"/>
<keyword evidence="2" id="KW-1185">Reference proteome</keyword>
<evidence type="ECO:0000313" key="1">
    <source>
        <dbReference type="EMBL" id="KDR65345.1"/>
    </source>
</evidence>
<dbReference type="Proteomes" id="UP000027222">
    <property type="component" value="Unassembled WGS sequence"/>
</dbReference>
<protein>
    <recommendedName>
        <fullName evidence="3">F-box domain-containing protein</fullName>
    </recommendedName>
</protein>
<reference evidence="2" key="1">
    <citation type="journal article" date="2014" name="Proc. Natl. Acad. Sci. U.S.A.">
        <title>Extensive sampling of basidiomycete genomes demonstrates inadequacy of the white-rot/brown-rot paradigm for wood decay fungi.</title>
        <authorList>
            <person name="Riley R."/>
            <person name="Salamov A.A."/>
            <person name="Brown D.W."/>
            <person name="Nagy L.G."/>
            <person name="Floudas D."/>
            <person name="Held B.W."/>
            <person name="Levasseur A."/>
            <person name="Lombard V."/>
            <person name="Morin E."/>
            <person name="Otillar R."/>
            <person name="Lindquist E.A."/>
            <person name="Sun H."/>
            <person name="LaButti K.M."/>
            <person name="Schmutz J."/>
            <person name="Jabbour D."/>
            <person name="Luo H."/>
            <person name="Baker S.E."/>
            <person name="Pisabarro A.G."/>
            <person name="Walton J.D."/>
            <person name="Blanchette R.A."/>
            <person name="Henrissat B."/>
            <person name="Martin F."/>
            <person name="Cullen D."/>
            <person name="Hibbett D.S."/>
            <person name="Grigoriev I.V."/>
        </authorList>
    </citation>
    <scope>NUCLEOTIDE SEQUENCE [LARGE SCALE GENOMIC DNA]</scope>
    <source>
        <strain evidence="2">CBS 339.88</strain>
    </source>
</reference>
<evidence type="ECO:0008006" key="3">
    <source>
        <dbReference type="Google" id="ProtNLM"/>
    </source>
</evidence>
<name>A0A067S3C7_GALM3</name>